<feature type="compositionally biased region" description="Polar residues" evidence="1">
    <location>
        <begin position="521"/>
        <end position="541"/>
    </location>
</feature>
<feature type="compositionally biased region" description="Polar residues" evidence="1">
    <location>
        <begin position="408"/>
        <end position="426"/>
    </location>
</feature>
<gene>
    <name evidence="2" type="ORF">FEQUK3_LOCUS2757</name>
</gene>
<sequence length="627" mass="70899">MADLRIPVWTRVAIETGELLSQPSDPKSAPARHIHTFTGYNRGPVKDVQEPMREYDFEDHLKLYAGTPCILVETLIKDIPNTEYSVYLFNHVDVPDKSMVKMTNLPHWTDEDGMQNIFFPHHLPAEQPVNHYHAVVGSGIPKTNTAQTGSTTVNLRVGPGGTQRFWYSDKGIYGSLNKFKETNWSVRVAYGTATCIKFKFDMSGRANRRLIFRDHENIVEGQELEDVNWHDSTRVIIGQPNHPFKISINFRFVESQSVNPEAESKTDVEMFNMHSNRTLAQLRNKEKKKLSDSQLVFSSRDQSFSFWSTTTERHLHDGARTNTLFLKDEEKVDIMAHRRTASDAQVRDATDVGTRRYTSPIDGIAYTQGSVFRDDIPAAESDEFKEEGSCDFSDYELEGPSPHGTYYTHRNGSTQPRAISSSQAGQYTHADGSARRPGSEPRSSPYQHQRNSYSGNFSQPGRYATGYQNRRTYSASHGGRNLRQTYPSDHYDEAGNYIGPPAVDANSSDLVSFPRLHESSEPSPEQTQDSDVLQRQTSTSEPNKRSFSEQILGGVRNLLTSELNKDEIAPQPPRTGVYLFCRHYLIEECACVTALEEGGEGDYCQRCWEGRCNGPRPPGSVLRRSLW</sequence>
<protein>
    <submittedName>
        <fullName evidence="2">Uncharacterized protein</fullName>
    </submittedName>
</protein>
<feature type="compositionally biased region" description="Polar residues" evidence="1">
    <location>
        <begin position="441"/>
        <end position="459"/>
    </location>
</feature>
<accession>A0A8J2IWJ8</accession>
<feature type="compositionally biased region" description="Polar residues" evidence="1">
    <location>
        <begin position="466"/>
        <end position="475"/>
    </location>
</feature>
<name>A0A8J2IWJ8_FUSEQ</name>
<evidence type="ECO:0000313" key="2">
    <source>
        <dbReference type="EMBL" id="CAG7557053.1"/>
    </source>
</evidence>
<dbReference type="EMBL" id="CAJSTJ010000111">
    <property type="protein sequence ID" value="CAG7557053.1"/>
    <property type="molecule type" value="Genomic_DNA"/>
</dbReference>
<dbReference type="AlphaFoldDB" id="A0A8J2IWJ8"/>
<dbReference type="Proteomes" id="UP000693738">
    <property type="component" value="Unassembled WGS sequence"/>
</dbReference>
<comment type="caution">
    <text evidence="2">The sequence shown here is derived from an EMBL/GenBank/DDBJ whole genome shotgun (WGS) entry which is preliminary data.</text>
</comment>
<evidence type="ECO:0000313" key="3">
    <source>
        <dbReference type="Proteomes" id="UP000693738"/>
    </source>
</evidence>
<proteinExistence type="predicted"/>
<evidence type="ECO:0000256" key="1">
    <source>
        <dbReference type="SAM" id="MobiDB-lite"/>
    </source>
</evidence>
<feature type="region of interest" description="Disordered" evidence="1">
    <location>
        <begin position="382"/>
        <end position="547"/>
    </location>
</feature>
<organism evidence="2 3">
    <name type="scientific">Fusarium equiseti</name>
    <name type="common">Fusarium scirpi</name>
    <dbReference type="NCBI Taxonomy" id="61235"/>
    <lineage>
        <taxon>Eukaryota</taxon>
        <taxon>Fungi</taxon>
        <taxon>Dikarya</taxon>
        <taxon>Ascomycota</taxon>
        <taxon>Pezizomycotina</taxon>
        <taxon>Sordariomycetes</taxon>
        <taxon>Hypocreomycetidae</taxon>
        <taxon>Hypocreales</taxon>
        <taxon>Nectriaceae</taxon>
        <taxon>Fusarium</taxon>
        <taxon>Fusarium incarnatum-equiseti species complex</taxon>
    </lineage>
</organism>
<reference evidence="2" key="1">
    <citation type="submission" date="2021-05" db="EMBL/GenBank/DDBJ databases">
        <authorList>
            <person name="Khan N."/>
        </authorList>
    </citation>
    <scope>NUCLEOTIDE SEQUENCE</scope>
</reference>